<evidence type="ECO:0000256" key="6">
    <source>
        <dbReference type="RuleBase" id="RU000481"/>
    </source>
</evidence>
<dbReference type="Gene3D" id="3.40.640.10">
    <property type="entry name" value="Type I PLP-dependent aspartate aminotransferase-like (Major domain)"/>
    <property type="match status" value="1"/>
</dbReference>
<dbReference type="InterPro" id="IPR015424">
    <property type="entry name" value="PyrdxlP-dep_Trfase"/>
</dbReference>
<reference evidence="8" key="1">
    <citation type="journal article" date="2021" name="PeerJ">
        <title>Extensive microbial diversity within the chicken gut microbiome revealed by metagenomics and culture.</title>
        <authorList>
            <person name="Gilroy R."/>
            <person name="Ravi A."/>
            <person name="Getino M."/>
            <person name="Pursley I."/>
            <person name="Horton D.L."/>
            <person name="Alikhan N.F."/>
            <person name="Baker D."/>
            <person name="Gharbi K."/>
            <person name="Hall N."/>
            <person name="Watson M."/>
            <person name="Adriaenssens E.M."/>
            <person name="Foster-Nyarko E."/>
            <person name="Jarju S."/>
            <person name="Secka A."/>
            <person name="Antonio M."/>
            <person name="Oren A."/>
            <person name="Chaudhuri R.R."/>
            <person name="La Ragione R."/>
            <person name="Hildebrand F."/>
            <person name="Pallen M.J."/>
        </authorList>
    </citation>
    <scope>NUCLEOTIDE SEQUENCE</scope>
    <source>
        <strain evidence="8">811</strain>
    </source>
</reference>
<keyword evidence="4 6" id="KW-0808">Transferase</keyword>
<dbReference type="FunFam" id="3.40.640.10:FF:000033">
    <property type="entry name" value="Aspartate aminotransferase"/>
    <property type="match status" value="1"/>
</dbReference>
<gene>
    <name evidence="8" type="ORF">H9741_00040</name>
</gene>
<dbReference type="AlphaFoldDB" id="A0A9D1V6H9"/>
<evidence type="ECO:0000256" key="1">
    <source>
        <dbReference type="ARBA" id="ARBA00001933"/>
    </source>
</evidence>
<dbReference type="Pfam" id="PF00155">
    <property type="entry name" value="Aminotran_1_2"/>
    <property type="match status" value="1"/>
</dbReference>
<dbReference type="GO" id="GO:0008483">
    <property type="term" value="F:transaminase activity"/>
    <property type="evidence" value="ECO:0007669"/>
    <property type="project" value="UniProtKB-KW"/>
</dbReference>
<feature type="domain" description="Aminotransferase class I/classII large" evidence="7">
    <location>
        <begin position="29"/>
        <end position="381"/>
    </location>
</feature>
<evidence type="ECO:0000256" key="4">
    <source>
        <dbReference type="ARBA" id="ARBA00022679"/>
    </source>
</evidence>
<keyword evidence="3 6" id="KW-0032">Aminotransferase</keyword>
<dbReference type="InterPro" id="IPR004839">
    <property type="entry name" value="Aminotransferase_I/II_large"/>
</dbReference>
<reference evidence="8" key="2">
    <citation type="submission" date="2021-04" db="EMBL/GenBank/DDBJ databases">
        <authorList>
            <person name="Gilroy R."/>
        </authorList>
    </citation>
    <scope>NUCLEOTIDE SEQUENCE</scope>
    <source>
        <strain evidence="8">811</strain>
    </source>
</reference>
<dbReference type="GO" id="GO:0006520">
    <property type="term" value="P:amino acid metabolic process"/>
    <property type="evidence" value="ECO:0007669"/>
    <property type="project" value="InterPro"/>
</dbReference>
<dbReference type="InterPro" id="IPR004838">
    <property type="entry name" value="NHTrfase_class1_PyrdxlP-BS"/>
</dbReference>
<dbReference type="EC" id="2.6.1.-" evidence="6"/>
<dbReference type="SUPFAM" id="SSF53383">
    <property type="entry name" value="PLP-dependent transferases"/>
    <property type="match status" value="1"/>
</dbReference>
<dbReference type="InterPro" id="IPR015422">
    <property type="entry name" value="PyrdxlP-dep_Trfase_small"/>
</dbReference>
<evidence type="ECO:0000259" key="7">
    <source>
        <dbReference type="Pfam" id="PF00155"/>
    </source>
</evidence>
<proteinExistence type="inferred from homology"/>
<accession>A0A9D1V6H9</accession>
<dbReference type="Proteomes" id="UP000824204">
    <property type="component" value="Unassembled WGS sequence"/>
</dbReference>
<dbReference type="EMBL" id="DXFX01000001">
    <property type="protein sequence ID" value="HIX06843.1"/>
    <property type="molecule type" value="Genomic_DNA"/>
</dbReference>
<evidence type="ECO:0000256" key="5">
    <source>
        <dbReference type="ARBA" id="ARBA00022898"/>
    </source>
</evidence>
<sequence>MRNFVNQRSAGLKPSGIRKFFDIVSEMKDAISLGVGEPDFITPWHIRNAAVKSIQRGYTQYTGNRGLPALRELISRYLAERFSVDYPPEHVIVTVGASEGIDLVMRAVCEAGDEILVPDPGYVSYAPCVQLSGGVPVSVPCVQENGFILTPAQLERAITPKTKALILPYPNNPTGGIMTKEQLEAILPVIEKHDLLVISDEIYAELTYGGRHVSIASLPGMKERTVLINGFSKAFAMTGWRIGFVCAPPELDAALFKIHQYAIMCAPGASQYAAIEGLKDGFTDNFAVVESMREEYDKRRRFMTRFFNENGLPCFEPRGAFYVYPSTAALGVTGEEFANGLLRAEKVAAVPGDAFGEAGKYHVRCSYATSMANLDTATGRIADYVKKLRAGKAE</sequence>
<keyword evidence="5" id="KW-0663">Pyridoxal phosphate</keyword>
<dbReference type="GO" id="GO:0030170">
    <property type="term" value="F:pyridoxal phosphate binding"/>
    <property type="evidence" value="ECO:0007669"/>
    <property type="project" value="InterPro"/>
</dbReference>
<dbReference type="PANTHER" id="PTHR46383:SF3">
    <property type="entry name" value="ASPARTATE AMINOTRANSFERASE-RELATED"/>
    <property type="match status" value="1"/>
</dbReference>
<comment type="similarity">
    <text evidence="2 6">Belongs to the class-I pyridoxal-phosphate-dependent aminotransferase family.</text>
</comment>
<dbReference type="InterPro" id="IPR050596">
    <property type="entry name" value="AspAT/PAT-like"/>
</dbReference>
<organism evidence="8 9">
    <name type="scientific">Candidatus Borkfalkia faecipullorum</name>
    <dbReference type="NCBI Taxonomy" id="2838510"/>
    <lineage>
        <taxon>Bacteria</taxon>
        <taxon>Bacillati</taxon>
        <taxon>Bacillota</taxon>
        <taxon>Clostridia</taxon>
        <taxon>Christensenellales</taxon>
        <taxon>Christensenellaceae</taxon>
        <taxon>Candidatus Borkfalkia</taxon>
    </lineage>
</organism>
<dbReference type="CDD" id="cd00609">
    <property type="entry name" value="AAT_like"/>
    <property type="match status" value="1"/>
</dbReference>
<protein>
    <recommendedName>
        <fullName evidence="6">Aminotransferase</fullName>
        <ecNumber evidence="6">2.6.1.-</ecNumber>
    </recommendedName>
</protein>
<dbReference type="InterPro" id="IPR015421">
    <property type="entry name" value="PyrdxlP-dep_Trfase_major"/>
</dbReference>
<evidence type="ECO:0000256" key="2">
    <source>
        <dbReference type="ARBA" id="ARBA00007441"/>
    </source>
</evidence>
<comment type="caution">
    <text evidence="8">The sequence shown here is derived from an EMBL/GenBank/DDBJ whole genome shotgun (WGS) entry which is preliminary data.</text>
</comment>
<evidence type="ECO:0000313" key="8">
    <source>
        <dbReference type="EMBL" id="HIX06843.1"/>
    </source>
</evidence>
<evidence type="ECO:0000256" key="3">
    <source>
        <dbReference type="ARBA" id="ARBA00022576"/>
    </source>
</evidence>
<dbReference type="PANTHER" id="PTHR46383">
    <property type="entry name" value="ASPARTATE AMINOTRANSFERASE"/>
    <property type="match status" value="1"/>
</dbReference>
<dbReference type="Gene3D" id="3.90.1150.10">
    <property type="entry name" value="Aspartate Aminotransferase, domain 1"/>
    <property type="match status" value="1"/>
</dbReference>
<name>A0A9D1V6H9_9FIRM</name>
<comment type="cofactor">
    <cofactor evidence="1 6">
        <name>pyridoxal 5'-phosphate</name>
        <dbReference type="ChEBI" id="CHEBI:597326"/>
    </cofactor>
</comment>
<evidence type="ECO:0000313" key="9">
    <source>
        <dbReference type="Proteomes" id="UP000824204"/>
    </source>
</evidence>
<dbReference type="PROSITE" id="PS00105">
    <property type="entry name" value="AA_TRANSFER_CLASS_1"/>
    <property type="match status" value="1"/>
</dbReference>